<feature type="coiled-coil region" evidence="12">
    <location>
        <begin position="738"/>
        <end position="947"/>
    </location>
</feature>
<evidence type="ECO:0000256" key="10">
    <source>
        <dbReference type="ARBA" id="ARBA00023273"/>
    </source>
</evidence>
<evidence type="ECO:0000256" key="9">
    <source>
        <dbReference type="ARBA" id="ARBA00023212"/>
    </source>
</evidence>
<dbReference type="Gene3D" id="2.130.10.10">
    <property type="entry name" value="YVTN repeat-like/Quinoprotein amine dehydrogenase"/>
    <property type="match status" value="2"/>
</dbReference>
<dbReference type="InterPro" id="IPR036322">
    <property type="entry name" value="WD40_repeat_dom_sf"/>
</dbReference>
<dbReference type="PANTHER" id="PTHR19853:SF1">
    <property type="entry name" value="TBC1 DOMAIN FAMILY MEMBER 31"/>
    <property type="match status" value="1"/>
</dbReference>
<dbReference type="GO" id="GO:0060271">
    <property type="term" value="P:cilium assembly"/>
    <property type="evidence" value="ECO:0007669"/>
    <property type="project" value="UniProtKB-ARBA"/>
</dbReference>
<evidence type="ECO:0000256" key="2">
    <source>
        <dbReference type="ARBA" id="ARBA00004607"/>
    </source>
</evidence>
<keyword evidence="15" id="KW-1185">Reference proteome</keyword>
<evidence type="ECO:0000256" key="3">
    <source>
        <dbReference type="ARBA" id="ARBA00014199"/>
    </source>
</evidence>
<accession>A0AAE1HP64</accession>
<keyword evidence="6" id="KW-0677">Repeat</keyword>
<comment type="subcellular location">
    <subcellularLocation>
        <location evidence="1">Cytoplasm</location>
        <location evidence="1">Cytoskeleton</location>
        <location evidence="1">Cilium basal body</location>
    </subcellularLocation>
    <subcellularLocation>
        <location evidence="2">Cytoplasm</location>
        <location evidence="2">Cytoskeleton</location>
        <location evidence="2">Microtubule organizing center</location>
        <location evidence="2">Centrosome</location>
        <location evidence="2">Centriolar satellite</location>
    </subcellularLocation>
</comment>
<keyword evidence="9" id="KW-0206">Cytoskeleton</keyword>
<keyword evidence="4" id="KW-0963">Cytoplasm</keyword>
<evidence type="ECO:0000256" key="11">
    <source>
        <dbReference type="ARBA" id="ARBA00034464"/>
    </source>
</evidence>
<reference evidence="14" key="2">
    <citation type="journal article" date="2023" name="BMC Genomics">
        <title>Pest status, molecular evolution, and epigenetic factors derived from the genome assembly of Frankliniella fusca, a thysanopteran phytovirus vector.</title>
        <authorList>
            <person name="Catto M.A."/>
            <person name="Labadie P.E."/>
            <person name="Jacobson A.L."/>
            <person name="Kennedy G.G."/>
            <person name="Srinivasan R."/>
            <person name="Hunt B.G."/>
        </authorList>
    </citation>
    <scope>NUCLEOTIDE SEQUENCE</scope>
    <source>
        <strain evidence="14">PL_HMW_Pooled</strain>
    </source>
</reference>
<name>A0AAE1HP64_9NEOP</name>
<evidence type="ECO:0000256" key="8">
    <source>
        <dbReference type="ARBA" id="ARBA00023054"/>
    </source>
</evidence>
<dbReference type="FunFam" id="1.10.472.80:FF:000022">
    <property type="entry name" value="TBC1 domain family, member 31"/>
    <property type="match status" value="1"/>
</dbReference>
<dbReference type="Pfam" id="PF00566">
    <property type="entry name" value="RabGAP-TBC"/>
    <property type="match status" value="1"/>
</dbReference>
<evidence type="ECO:0000256" key="1">
    <source>
        <dbReference type="ARBA" id="ARBA00004120"/>
    </source>
</evidence>
<dbReference type="PROSITE" id="PS50086">
    <property type="entry name" value="TBC_RABGAP"/>
    <property type="match status" value="1"/>
</dbReference>
<dbReference type="GO" id="GO:0034451">
    <property type="term" value="C:centriolar satellite"/>
    <property type="evidence" value="ECO:0007669"/>
    <property type="project" value="UniProtKB-SubCell"/>
</dbReference>
<evidence type="ECO:0000313" key="14">
    <source>
        <dbReference type="EMBL" id="KAK3924954.1"/>
    </source>
</evidence>
<sequence>MTTVCNLETPIFKQPYEKKINREDGLLLKVHHTAPGPSGDIRRTRFLLASFSSCDDLLALADHRGNLFIVDLANCMFWSLGKYLSITLLAFNPHKKAELFVSTEEQGLQLLNVETGHQLGTLSGHSESPTQVSFNSGGKFCLSVASCEGFIWDLKTLTQAHRLNLQHGMTIKQALFMPVSDNILACFQDDAIHIWAFQSFQCVKQIVPDSWNGHSIRSIAFTRNGRAMVLGGVSKHLVVFTVDDWDAQVVVKLPDYVSGVAHLEFLPQAFDSGANQILLVLTDSGLILLADIAKTDVMKSMTENNIRSFTCSLSGKYLVCNTTYGEAKIFSGTHFLKNAINSANNMSSVPVRKENPSELACNPQENTQTKGALLNKQPKAKKKVYKVNQQIEKLLDISRLRPILKEYLVYPEQYRCLIWRSLLQLPGNKGPWKSLAEKPLHATAQALSETNPIQNKVVLSCLQSVVSCLAHWSPVFGEIPYLSHFLFPFVKVFHSDRFVCFEVAATIIFNWCQHWFEYLTFPPINILGMVENILVEHDLGLINIFSHAGITTRQYAWTLLSTAFSEVLSSTQWMQLWDHIISNPPEFLLFAVVAYNICCRASFKTCSTKKDFEFFFRNQNPIDMKYFLKKSYELMETTSEQYHPKQYFKPFSPLTKGNYPVFSEFPKFIVNYQKEQRDSIRQEEENILQEQHLVISQKLAREELLAREREARIHETRLLGLVTLSCLNKAEKAANTALKAEESRLLQKRQQLAAFRRDLRAQEEEALAAARVETMELQLKQRTAELERLHHQLFEKAQQSGIDKEGLNEEMHEQFSKLNAKKQEMKQRLEDYKLRQLAKPIIENIVSCDEIQNLKHQQKLLREEIQKLRKESSNQGLKAVDIDMKMTELDILQQKIEVALAKKALLDQDTWLSAEHSIQEAHSKAKLKKLENEVEELSHKLSSIKNLGNPHIRCKSLEAERKLLDVNEPVICFESSQQVSSVPFRGSDLYQKEKCAVSSAMDLRRSLLSGWNTSQP</sequence>
<reference evidence="14" key="1">
    <citation type="submission" date="2021-07" db="EMBL/GenBank/DDBJ databases">
        <authorList>
            <person name="Catto M.A."/>
            <person name="Jacobson A."/>
            <person name="Kennedy G."/>
            <person name="Labadie P."/>
            <person name="Hunt B.G."/>
            <person name="Srinivasan R."/>
        </authorList>
    </citation>
    <scope>NUCLEOTIDE SEQUENCE</scope>
    <source>
        <strain evidence="14">PL_HMW_Pooled</strain>
        <tissue evidence="14">Head</tissue>
    </source>
</reference>
<dbReference type="InterPro" id="IPR035969">
    <property type="entry name" value="Rab-GAP_TBC_sf"/>
</dbReference>
<dbReference type="SUPFAM" id="SSF50978">
    <property type="entry name" value="WD40 repeat-like"/>
    <property type="match status" value="1"/>
</dbReference>
<evidence type="ECO:0000256" key="5">
    <source>
        <dbReference type="ARBA" id="ARBA00022574"/>
    </source>
</evidence>
<dbReference type="GO" id="GO:0036064">
    <property type="term" value="C:ciliary basal body"/>
    <property type="evidence" value="ECO:0007669"/>
    <property type="project" value="TreeGrafter"/>
</dbReference>
<dbReference type="SMART" id="SM00320">
    <property type="entry name" value="WD40"/>
    <property type="match status" value="3"/>
</dbReference>
<comment type="caution">
    <text evidence="14">The sequence shown here is derived from an EMBL/GenBank/DDBJ whole genome shotgun (WGS) entry which is preliminary data.</text>
</comment>
<dbReference type="InterPro" id="IPR001680">
    <property type="entry name" value="WD40_rpt"/>
</dbReference>
<feature type="domain" description="Rab-GAP TBC" evidence="13">
    <location>
        <begin position="409"/>
        <end position="584"/>
    </location>
</feature>
<keyword evidence="7" id="KW-0970">Cilium biogenesis/degradation</keyword>
<dbReference type="EMBL" id="JAHWGI010001208">
    <property type="protein sequence ID" value="KAK3924954.1"/>
    <property type="molecule type" value="Genomic_DNA"/>
</dbReference>
<evidence type="ECO:0000313" key="15">
    <source>
        <dbReference type="Proteomes" id="UP001219518"/>
    </source>
</evidence>
<protein>
    <recommendedName>
        <fullName evidence="3">TBC1 domain family member 31</fullName>
    </recommendedName>
</protein>
<dbReference type="AlphaFoldDB" id="A0AAE1HP64"/>
<evidence type="ECO:0000256" key="7">
    <source>
        <dbReference type="ARBA" id="ARBA00022794"/>
    </source>
</evidence>
<dbReference type="InterPro" id="IPR051570">
    <property type="entry name" value="TBC1_cilium_biogenesis"/>
</dbReference>
<keyword evidence="8 12" id="KW-0175">Coiled coil</keyword>
<proteinExistence type="predicted"/>
<evidence type="ECO:0000256" key="6">
    <source>
        <dbReference type="ARBA" id="ARBA00022737"/>
    </source>
</evidence>
<dbReference type="InterPro" id="IPR015943">
    <property type="entry name" value="WD40/YVTN_repeat-like_dom_sf"/>
</dbReference>
<evidence type="ECO:0000256" key="12">
    <source>
        <dbReference type="SAM" id="Coils"/>
    </source>
</evidence>
<evidence type="ECO:0000256" key="4">
    <source>
        <dbReference type="ARBA" id="ARBA00022490"/>
    </source>
</evidence>
<dbReference type="Gene3D" id="1.10.472.80">
    <property type="entry name" value="Ypt/Rab-GAP domain of gyp1p, domain 3"/>
    <property type="match status" value="1"/>
</dbReference>
<dbReference type="GO" id="GO:0060090">
    <property type="term" value="F:molecular adaptor activity"/>
    <property type="evidence" value="ECO:0007669"/>
    <property type="project" value="UniProtKB-ARBA"/>
</dbReference>
<comment type="function">
    <text evidence="11">Molecular adapter which is involved in cilium biogenesis. Part of a functional complex including OFD1 a centriolar protein involved in cilium assembly. Could regulate the cAMP-dependent phosphorylation of OFD1, and its subsequent ubiquitination by PJA2 which ultimately leads to its proteasomal degradation.</text>
</comment>
<keyword evidence="10" id="KW-0966">Cell projection</keyword>
<organism evidence="14 15">
    <name type="scientific">Frankliniella fusca</name>
    <dbReference type="NCBI Taxonomy" id="407009"/>
    <lineage>
        <taxon>Eukaryota</taxon>
        <taxon>Metazoa</taxon>
        <taxon>Ecdysozoa</taxon>
        <taxon>Arthropoda</taxon>
        <taxon>Hexapoda</taxon>
        <taxon>Insecta</taxon>
        <taxon>Pterygota</taxon>
        <taxon>Neoptera</taxon>
        <taxon>Paraneoptera</taxon>
        <taxon>Thysanoptera</taxon>
        <taxon>Terebrantia</taxon>
        <taxon>Thripoidea</taxon>
        <taxon>Thripidae</taxon>
        <taxon>Frankliniella</taxon>
    </lineage>
</organism>
<dbReference type="SUPFAM" id="SSF47923">
    <property type="entry name" value="Ypt/Rab-GAP domain of gyp1p"/>
    <property type="match status" value="1"/>
</dbReference>
<dbReference type="InterPro" id="IPR024977">
    <property type="entry name" value="Apc4-like_WD40_dom"/>
</dbReference>
<dbReference type="PANTHER" id="PTHR19853">
    <property type="entry name" value="WD REPEAT CONTAINING PROTEIN 3 WDR3"/>
    <property type="match status" value="1"/>
</dbReference>
<dbReference type="Pfam" id="PF12894">
    <property type="entry name" value="ANAPC4_WD40"/>
    <property type="match status" value="1"/>
</dbReference>
<dbReference type="Proteomes" id="UP001219518">
    <property type="component" value="Unassembled WGS sequence"/>
</dbReference>
<gene>
    <name evidence="14" type="ORF">KUF71_013227</name>
</gene>
<dbReference type="InterPro" id="IPR000195">
    <property type="entry name" value="Rab-GAP-TBC_dom"/>
</dbReference>
<evidence type="ECO:0000259" key="13">
    <source>
        <dbReference type="PROSITE" id="PS50086"/>
    </source>
</evidence>
<keyword evidence="5" id="KW-0853">WD repeat</keyword>